<evidence type="ECO:0000256" key="1">
    <source>
        <dbReference type="SAM" id="SignalP"/>
    </source>
</evidence>
<dbReference type="STRING" id="549386.SAMN02927923_03129"/>
<gene>
    <name evidence="2" type="ORF">SAMN02927923_03129</name>
</gene>
<keyword evidence="1" id="KW-0732">Signal</keyword>
<keyword evidence="3" id="KW-1185">Reference proteome</keyword>
<sequence length="281" mass="30907">MPKRLALSLASLSVGGLAAAWAMRGYDHREARWAWDALAAETVRPAGMFGPAMVAGLPEPARRYFTFAIAPGTPLRMVAEIDMVGEIGLGDRDRPNYQPIVAREILAPPHGFVWMPRIGSGLGRISGSDACIGDRAWTRFWLLNTVPVARTKATPDLVRSARARAVAEALWVPAALLPANGVTWEPVDGNRARAVFRHDSESFAFELTVADNGRPLSVAMRRWTNANPERVFRYQPFGATVEETGTFAGYTIPTRIDGGNGFGTDEYFPFFRARVTEARFR</sequence>
<dbReference type="RefSeq" id="WP_091136524.1">
    <property type="nucleotide sequence ID" value="NZ_FMVJ01000009.1"/>
</dbReference>
<evidence type="ECO:0000313" key="2">
    <source>
        <dbReference type="EMBL" id="SCY97158.1"/>
    </source>
</evidence>
<evidence type="ECO:0008006" key="4">
    <source>
        <dbReference type="Google" id="ProtNLM"/>
    </source>
</evidence>
<dbReference type="Proteomes" id="UP000199569">
    <property type="component" value="Unassembled WGS sequence"/>
</dbReference>
<proteinExistence type="predicted"/>
<reference evidence="2 3" key="1">
    <citation type="submission" date="2016-10" db="EMBL/GenBank/DDBJ databases">
        <authorList>
            <person name="de Groot N.N."/>
        </authorList>
    </citation>
    <scope>NUCLEOTIDE SEQUENCE [LARGE SCALE GENOMIC DNA]</scope>
    <source>
        <strain evidence="2 3">CGMCC 1.7666</strain>
    </source>
</reference>
<dbReference type="EMBL" id="FMVJ01000009">
    <property type="protein sequence ID" value="SCY97158.1"/>
    <property type="molecule type" value="Genomic_DNA"/>
</dbReference>
<organism evidence="2 3">
    <name type="scientific">Microvirga guangxiensis</name>
    <dbReference type="NCBI Taxonomy" id="549386"/>
    <lineage>
        <taxon>Bacteria</taxon>
        <taxon>Pseudomonadati</taxon>
        <taxon>Pseudomonadota</taxon>
        <taxon>Alphaproteobacteria</taxon>
        <taxon>Hyphomicrobiales</taxon>
        <taxon>Methylobacteriaceae</taxon>
        <taxon>Microvirga</taxon>
    </lineage>
</organism>
<dbReference type="OrthoDB" id="3671061at2"/>
<dbReference type="AlphaFoldDB" id="A0A1G5KAR9"/>
<evidence type="ECO:0000313" key="3">
    <source>
        <dbReference type="Proteomes" id="UP000199569"/>
    </source>
</evidence>
<accession>A0A1G5KAR9</accession>
<dbReference type="InterPro" id="IPR046674">
    <property type="entry name" value="DUF6544"/>
</dbReference>
<feature type="signal peptide" evidence="1">
    <location>
        <begin position="1"/>
        <end position="22"/>
    </location>
</feature>
<dbReference type="Pfam" id="PF20181">
    <property type="entry name" value="DUF6544"/>
    <property type="match status" value="1"/>
</dbReference>
<name>A0A1G5KAR9_9HYPH</name>
<protein>
    <recommendedName>
        <fullName evidence="4">Acetoacetate decarboxylase (ADC)</fullName>
    </recommendedName>
</protein>
<feature type="chain" id="PRO_5011769293" description="Acetoacetate decarboxylase (ADC)" evidence="1">
    <location>
        <begin position="23"/>
        <end position="281"/>
    </location>
</feature>